<evidence type="ECO:0000256" key="3">
    <source>
        <dbReference type="ARBA" id="ARBA00004406"/>
    </source>
</evidence>
<dbReference type="InterPro" id="IPR001128">
    <property type="entry name" value="Cyt_P450"/>
</dbReference>
<keyword evidence="10" id="KW-0408">Iron</keyword>
<comment type="caution">
    <text evidence="14">The sequence shown here is derived from an EMBL/GenBank/DDBJ whole genome shotgun (WGS) entry which is preliminary data.</text>
</comment>
<dbReference type="InterPro" id="IPR036396">
    <property type="entry name" value="Cyt_P450_sf"/>
</dbReference>
<keyword evidence="9" id="KW-0560">Oxidoreductase</keyword>
<evidence type="ECO:0000313" key="14">
    <source>
        <dbReference type="EMBL" id="KAJ9581325.1"/>
    </source>
</evidence>
<proteinExistence type="inferred from homology"/>
<keyword evidence="8" id="KW-0492">Microsome</keyword>
<comment type="cofactor">
    <cofactor evidence="1">
        <name>heme</name>
        <dbReference type="ChEBI" id="CHEBI:30413"/>
    </cofactor>
</comment>
<keyword evidence="15" id="KW-1185">Reference proteome</keyword>
<dbReference type="InterPro" id="IPR050476">
    <property type="entry name" value="Insect_CytP450_Detox"/>
</dbReference>
<evidence type="ECO:0000256" key="7">
    <source>
        <dbReference type="ARBA" id="ARBA00022824"/>
    </source>
</evidence>
<dbReference type="Proteomes" id="UP001233999">
    <property type="component" value="Unassembled WGS sequence"/>
</dbReference>
<evidence type="ECO:0000256" key="4">
    <source>
        <dbReference type="ARBA" id="ARBA00010617"/>
    </source>
</evidence>
<name>A0AAD7ZJ62_DIPPU</name>
<keyword evidence="6" id="KW-0479">Metal-binding</keyword>
<dbReference type="GO" id="GO:0016705">
    <property type="term" value="F:oxidoreductase activity, acting on paired donors, with incorporation or reduction of molecular oxygen"/>
    <property type="evidence" value="ECO:0007669"/>
    <property type="project" value="InterPro"/>
</dbReference>
<comment type="similarity">
    <text evidence="4">Belongs to the cytochrome P450 family.</text>
</comment>
<dbReference type="EMBL" id="JASPKZ010007953">
    <property type="protein sequence ID" value="KAJ9581325.1"/>
    <property type="molecule type" value="Genomic_DNA"/>
</dbReference>
<dbReference type="InterPro" id="IPR002402">
    <property type="entry name" value="Cyt_P450_E_grp-II"/>
</dbReference>
<dbReference type="AlphaFoldDB" id="A0AAD7ZJ62"/>
<keyword evidence="13" id="KW-0812">Transmembrane</keyword>
<keyword evidence="13" id="KW-1133">Transmembrane helix</keyword>
<dbReference type="GO" id="GO:0020037">
    <property type="term" value="F:heme binding"/>
    <property type="evidence" value="ECO:0007669"/>
    <property type="project" value="InterPro"/>
</dbReference>
<keyword evidence="12 13" id="KW-0472">Membrane</keyword>
<accession>A0AAD7ZJ62</accession>
<evidence type="ECO:0000256" key="2">
    <source>
        <dbReference type="ARBA" id="ARBA00004174"/>
    </source>
</evidence>
<keyword evidence="7" id="KW-0256">Endoplasmic reticulum</keyword>
<evidence type="ECO:0000256" key="9">
    <source>
        <dbReference type="ARBA" id="ARBA00023002"/>
    </source>
</evidence>
<evidence type="ECO:0000256" key="5">
    <source>
        <dbReference type="ARBA" id="ARBA00022617"/>
    </source>
</evidence>
<evidence type="ECO:0000256" key="1">
    <source>
        <dbReference type="ARBA" id="ARBA00001971"/>
    </source>
</evidence>
<feature type="transmembrane region" description="Helical" evidence="13">
    <location>
        <begin position="6"/>
        <end position="25"/>
    </location>
</feature>
<dbReference type="PRINTS" id="PR00464">
    <property type="entry name" value="EP450II"/>
</dbReference>
<dbReference type="Pfam" id="PF00067">
    <property type="entry name" value="p450"/>
    <property type="match status" value="1"/>
</dbReference>
<dbReference type="GO" id="GO:0005789">
    <property type="term" value="C:endoplasmic reticulum membrane"/>
    <property type="evidence" value="ECO:0007669"/>
    <property type="project" value="UniProtKB-SubCell"/>
</dbReference>
<evidence type="ECO:0000256" key="10">
    <source>
        <dbReference type="ARBA" id="ARBA00023004"/>
    </source>
</evidence>
<dbReference type="PANTHER" id="PTHR24292:SF54">
    <property type="entry name" value="CYP9F3-RELATED"/>
    <property type="match status" value="1"/>
</dbReference>
<dbReference type="SUPFAM" id="SSF48264">
    <property type="entry name" value="Cytochrome P450"/>
    <property type="match status" value="1"/>
</dbReference>
<dbReference type="PANTHER" id="PTHR24292">
    <property type="entry name" value="CYTOCHROME P450"/>
    <property type="match status" value="1"/>
</dbReference>
<protein>
    <recommendedName>
        <fullName evidence="16">Cytochrome P450</fullName>
    </recommendedName>
</protein>
<comment type="subcellular location">
    <subcellularLocation>
        <location evidence="3">Endoplasmic reticulum membrane</location>
        <topology evidence="3">Peripheral membrane protein</topology>
    </subcellularLocation>
    <subcellularLocation>
        <location evidence="2">Microsome membrane</location>
        <topology evidence="2">Peripheral membrane protein</topology>
    </subcellularLocation>
</comment>
<dbReference type="GO" id="GO:0005506">
    <property type="term" value="F:iron ion binding"/>
    <property type="evidence" value="ECO:0007669"/>
    <property type="project" value="InterPro"/>
</dbReference>
<reference evidence="14" key="1">
    <citation type="journal article" date="2023" name="IScience">
        <title>Live-bearing cockroach genome reveals convergent evolutionary mechanisms linked to viviparity in insects and beyond.</title>
        <authorList>
            <person name="Fouks B."/>
            <person name="Harrison M.C."/>
            <person name="Mikhailova A.A."/>
            <person name="Marchal E."/>
            <person name="English S."/>
            <person name="Carruthers M."/>
            <person name="Jennings E.C."/>
            <person name="Chiamaka E.L."/>
            <person name="Frigard R.A."/>
            <person name="Pippel M."/>
            <person name="Attardo G.M."/>
            <person name="Benoit J.B."/>
            <person name="Bornberg-Bauer E."/>
            <person name="Tobe S.S."/>
        </authorList>
    </citation>
    <scope>NUCLEOTIDE SEQUENCE</scope>
    <source>
        <strain evidence="14">Stay&amp;Tobe</strain>
    </source>
</reference>
<keyword evidence="11" id="KW-0503">Monooxygenase</keyword>
<evidence type="ECO:0000256" key="11">
    <source>
        <dbReference type="ARBA" id="ARBA00023033"/>
    </source>
</evidence>
<evidence type="ECO:0000313" key="15">
    <source>
        <dbReference type="Proteomes" id="UP001233999"/>
    </source>
</evidence>
<dbReference type="GO" id="GO:0004497">
    <property type="term" value="F:monooxygenase activity"/>
    <property type="evidence" value="ECO:0007669"/>
    <property type="project" value="UniProtKB-KW"/>
</dbReference>
<organism evidence="14 15">
    <name type="scientific">Diploptera punctata</name>
    <name type="common">Pacific beetle cockroach</name>
    <dbReference type="NCBI Taxonomy" id="6984"/>
    <lineage>
        <taxon>Eukaryota</taxon>
        <taxon>Metazoa</taxon>
        <taxon>Ecdysozoa</taxon>
        <taxon>Arthropoda</taxon>
        <taxon>Hexapoda</taxon>
        <taxon>Insecta</taxon>
        <taxon>Pterygota</taxon>
        <taxon>Neoptera</taxon>
        <taxon>Polyneoptera</taxon>
        <taxon>Dictyoptera</taxon>
        <taxon>Blattodea</taxon>
        <taxon>Blaberoidea</taxon>
        <taxon>Blaberidae</taxon>
        <taxon>Diplopterinae</taxon>
        <taxon>Diploptera</taxon>
    </lineage>
</organism>
<dbReference type="Gene3D" id="1.10.630.10">
    <property type="entry name" value="Cytochrome P450"/>
    <property type="match status" value="1"/>
</dbReference>
<evidence type="ECO:0000256" key="6">
    <source>
        <dbReference type="ARBA" id="ARBA00022723"/>
    </source>
</evidence>
<evidence type="ECO:0000256" key="13">
    <source>
        <dbReference type="SAM" id="Phobius"/>
    </source>
</evidence>
<gene>
    <name evidence="14" type="ORF">L9F63_023498</name>
</gene>
<keyword evidence="5" id="KW-0349">Heme</keyword>
<reference evidence="14" key="2">
    <citation type="submission" date="2023-05" db="EMBL/GenBank/DDBJ databases">
        <authorList>
            <person name="Fouks B."/>
        </authorList>
    </citation>
    <scope>NUCLEOTIDE SEQUENCE</scope>
    <source>
        <strain evidence="14">Stay&amp;Tobe</strain>
        <tissue evidence="14">Testes</tissue>
    </source>
</reference>
<evidence type="ECO:0000256" key="12">
    <source>
        <dbReference type="ARBA" id="ARBA00023136"/>
    </source>
</evidence>
<evidence type="ECO:0008006" key="16">
    <source>
        <dbReference type="Google" id="ProtNLM"/>
    </source>
</evidence>
<evidence type="ECO:0000256" key="8">
    <source>
        <dbReference type="ARBA" id="ARBA00022848"/>
    </source>
</evidence>
<sequence length="217" mass="25643">MEIPLWVLVLIILITVIYIYIKHCYNHWKRKDIKYVEPHFLTGNCKGILLTSETMGDVYEHCYKQLNGEKYGGIYLMLKPQLLLRDPEIIKSFLLKDFEYFHDHAMLSDEKIDPLSGNLFMLTGHKWKNMRVLLSPTFTSGKMKLMFETFEECAVELRDYLKESAEIEDILEIQDVMARYTTNIIASCAFGIQCDCFKNPEAKFRKWGTKFLEQIWK</sequence>